<dbReference type="InterPro" id="IPR038545">
    <property type="entry name" value="Znf_DBF_sf"/>
</dbReference>
<feature type="region of interest" description="Disordered" evidence="5">
    <location>
        <begin position="1"/>
        <end position="41"/>
    </location>
</feature>
<evidence type="ECO:0000256" key="1">
    <source>
        <dbReference type="ARBA" id="ARBA00022723"/>
    </source>
</evidence>
<comment type="caution">
    <text evidence="7">The sequence shown here is derived from an EMBL/GenBank/DDBJ whole genome shotgun (WGS) entry which is preliminary data.</text>
</comment>
<dbReference type="FunFam" id="6.10.250.3410:FF:000001">
    <property type="entry name" value="Protein DBF4 homolog A"/>
    <property type="match status" value="1"/>
</dbReference>
<dbReference type="InterPro" id="IPR006572">
    <property type="entry name" value="Znf_DBF"/>
</dbReference>
<organism evidence="7 8">
    <name type="scientific">Acropora cervicornis</name>
    <name type="common">Staghorn coral</name>
    <dbReference type="NCBI Taxonomy" id="6130"/>
    <lineage>
        <taxon>Eukaryota</taxon>
        <taxon>Metazoa</taxon>
        <taxon>Cnidaria</taxon>
        <taxon>Anthozoa</taxon>
        <taxon>Hexacorallia</taxon>
        <taxon>Scleractinia</taxon>
        <taxon>Astrocoeniina</taxon>
        <taxon>Acroporidae</taxon>
        <taxon>Acropora</taxon>
    </lineage>
</organism>
<feature type="region of interest" description="Disordered" evidence="5">
    <location>
        <begin position="270"/>
        <end position="292"/>
    </location>
</feature>
<feature type="region of interest" description="Disordered" evidence="5">
    <location>
        <begin position="102"/>
        <end position="145"/>
    </location>
</feature>
<dbReference type="GO" id="GO:0010571">
    <property type="term" value="P:positive regulation of nuclear cell cycle DNA replication"/>
    <property type="evidence" value="ECO:0007669"/>
    <property type="project" value="TreeGrafter"/>
</dbReference>
<feature type="compositionally biased region" description="Low complexity" evidence="5">
    <location>
        <begin position="107"/>
        <end position="118"/>
    </location>
</feature>
<accession>A0AAD9QZ78</accession>
<dbReference type="SMART" id="SM00586">
    <property type="entry name" value="ZnF_DBF"/>
    <property type="match status" value="1"/>
</dbReference>
<dbReference type="PROSITE" id="PS51265">
    <property type="entry name" value="ZF_DBF4"/>
    <property type="match status" value="1"/>
</dbReference>
<dbReference type="Proteomes" id="UP001249851">
    <property type="component" value="Unassembled WGS sequence"/>
</dbReference>
<feature type="compositionally biased region" description="Basic and acidic residues" evidence="5">
    <location>
        <begin position="272"/>
        <end position="284"/>
    </location>
</feature>
<name>A0AAD9QZ78_ACRCE</name>
<evidence type="ECO:0000256" key="3">
    <source>
        <dbReference type="ARBA" id="ARBA00022833"/>
    </source>
</evidence>
<dbReference type="GO" id="GO:0031431">
    <property type="term" value="C:Dbf4-dependent protein kinase complex"/>
    <property type="evidence" value="ECO:0007669"/>
    <property type="project" value="TreeGrafter"/>
</dbReference>
<evidence type="ECO:0000256" key="2">
    <source>
        <dbReference type="ARBA" id="ARBA00022771"/>
    </source>
</evidence>
<dbReference type="GO" id="GO:1901987">
    <property type="term" value="P:regulation of cell cycle phase transition"/>
    <property type="evidence" value="ECO:0007669"/>
    <property type="project" value="TreeGrafter"/>
</dbReference>
<dbReference type="Pfam" id="PF07535">
    <property type="entry name" value="zf-DBF"/>
    <property type="match status" value="1"/>
</dbReference>
<protein>
    <submittedName>
        <fullName evidence="7">Protein DBF4-like protein A</fullName>
    </submittedName>
</protein>
<dbReference type="GO" id="GO:0043539">
    <property type="term" value="F:protein serine/threonine kinase activator activity"/>
    <property type="evidence" value="ECO:0007669"/>
    <property type="project" value="TreeGrafter"/>
</dbReference>
<dbReference type="GO" id="GO:0008270">
    <property type="term" value="F:zinc ion binding"/>
    <property type="evidence" value="ECO:0007669"/>
    <property type="project" value="UniProtKB-KW"/>
</dbReference>
<evidence type="ECO:0000313" key="7">
    <source>
        <dbReference type="EMBL" id="KAK2570232.1"/>
    </source>
</evidence>
<dbReference type="PANTHER" id="PTHR15375">
    <property type="entry name" value="ACTIVATOR OF S-PHASE KINASE-RELATED"/>
    <property type="match status" value="1"/>
</dbReference>
<dbReference type="Gene3D" id="6.10.250.3410">
    <property type="entry name" value="DBF zinc finger"/>
    <property type="match status" value="1"/>
</dbReference>
<dbReference type="InterPro" id="IPR051590">
    <property type="entry name" value="Replication_Regulatory_Kinase"/>
</dbReference>
<evidence type="ECO:0000259" key="6">
    <source>
        <dbReference type="PROSITE" id="PS51265"/>
    </source>
</evidence>
<sequence length="348" mass="38730">MSSNRRASLIVNAVRRSPRRRSKTPSVNELSKKYKSSPRGKRKLEFQYDKPLKGLTVYLDLQGYRKINALKAQITELGGKVEEFLSKDIGRVVTNRKHLDVRCSPRSNSTPSPILSIPSPVPGNMKSSSAKGSAVPSPLSADSGGPEQIGTAALKHKERGKALAAQAAGTCKFGSSNVIANASNWGVKIDSLEDFLKKLEKFGSIENKQTSKPLVSGRTAKQSAKPKVRKLYAPFIKVEDHSRCYKPLVHELKEWPKIYFDGPVGGCPFDPPRNEADKSREEHARHKRKQVHEDKNKKKGFCECCCIHYEDLDSHLLSGRHQSFARDPSNYRSLDELIKKGPSENIKG</sequence>
<evidence type="ECO:0000256" key="5">
    <source>
        <dbReference type="SAM" id="MobiDB-lite"/>
    </source>
</evidence>
<dbReference type="EMBL" id="JARQWQ010000008">
    <property type="protein sequence ID" value="KAK2570232.1"/>
    <property type="molecule type" value="Genomic_DNA"/>
</dbReference>
<gene>
    <name evidence="7" type="ORF">P5673_005012</name>
</gene>
<dbReference type="PANTHER" id="PTHR15375:SF26">
    <property type="entry name" value="PROTEIN CHIFFON"/>
    <property type="match status" value="1"/>
</dbReference>
<evidence type="ECO:0000313" key="8">
    <source>
        <dbReference type="Proteomes" id="UP001249851"/>
    </source>
</evidence>
<dbReference type="AlphaFoldDB" id="A0AAD9QZ78"/>
<dbReference type="GO" id="GO:0003676">
    <property type="term" value="F:nucleic acid binding"/>
    <property type="evidence" value="ECO:0007669"/>
    <property type="project" value="InterPro"/>
</dbReference>
<reference evidence="7" key="1">
    <citation type="journal article" date="2023" name="G3 (Bethesda)">
        <title>Whole genome assembly and annotation of the endangered Caribbean coral Acropora cervicornis.</title>
        <authorList>
            <person name="Selwyn J.D."/>
            <person name="Vollmer S.V."/>
        </authorList>
    </citation>
    <scope>NUCLEOTIDE SEQUENCE</scope>
    <source>
        <strain evidence="7">K2</strain>
    </source>
</reference>
<proteinExistence type="predicted"/>
<reference evidence="7" key="2">
    <citation type="journal article" date="2023" name="Science">
        <title>Genomic signatures of disease resistance in endangered staghorn corals.</title>
        <authorList>
            <person name="Vollmer S.V."/>
            <person name="Selwyn J.D."/>
            <person name="Despard B.A."/>
            <person name="Roesel C.L."/>
        </authorList>
    </citation>
    <scope>NUCLEOTIDE SEQUENCE</scope>
    <source>
        <strain evidence="7">K2</strain>
    </source>
</reference>
<keyword evidence="8" id="KW-1185">Reference proteome</keyword>
<keyword evidence="3" id="KW-0862">Zinc</keyword>
<evidence type="ECO:0000256" key="4">
    <source>
        <dbReference type="PROSITE-ProRule" id="PRU00600"/>
    </source>
</evidence>
<keyword evidence="2 4" id="KW-0863">Zinc-finger</keyword>
<keyword evidence="1" id="KW-0479">Metal-binding</keyword>
<feature type="domain" description="DBF4-type" evidence="6">
    <location>
        <begin position="295"/>
        <end position="344"/>
    </location>
</feature>